<dbReference type="EMBL" id="SRYA01000005">
    <property type="protein sequence ID" value="TGY97716.1"/>
    <property type="molecule type" value="Genomic_DNA"/>
</dbReference>
<sequence>MMKKHMEEGNHTKLVKQEGDALSAGHISRKQFCDWQEGRLKGREETDFFTHIGACTFCAEQFGNWMEEGILDKLEPDMEPGSDGEAELELGKNFLLEEPPRYLKEEILNRTRQFDLQASVKLKETSRKVQLMVYSLKVGLAVAASIFILTVTCDIRNMNLELSRDQQMEQAQEEKTEPGKREREESLAGKLRRGSKEISATLNELSSGLFRIEMDTSESKRNQEVTR</sequence>
<accession>A0AC61S0E8</accession>
<reference evidence="1" key="1">
    <citation type="submission" date="2019-04" db="EMBL/GenBank/DDBJ databases">
        <title>Microbes associate with the intestines of laboratory mice.</title>
        <authorList>
            <person name="Navarre W."/>
            <person name="Wong E."/>
            <person name="Huang K."/>
            <person name="Tropini C."/>
            <person name="Ng K."/>
            <person name="Yu B."/>
        </authorList>
    </citation>
    <scope>NUCLEOTIDE SEQUENCE</scope>
    <source>
        <strain evidence="1">NM01_1-7b</strain>
    </source>
</reference>
<gene>
    <name evidence="1" type="ORF">E5329_03680</name>
</gene>
<keyword evidence="2" id="KW-1185">Reference proteome</keyword>
<evidence type="ECO:0000313" key="2">
    <source>
        <dbReference type="Proteomes" id="UP000304953"/>
    </source>
</evidence>
<protein>
    <submittedName>
        <fullName evidence="1">Uncharacterized protein</fullName>
    </submittedName>
</protein>
<organism evidence="1 2">
    <name type="scientific">Petralouisia muris</name>
    <dbReference type="NCBI Taxonomy" id="3032872"/>
    <lineage>
        <taxon>Bacteria</taxon>
        <taxon>Bacillati</taxon>
        <taxon>Bacillota</taxon>
        <taxon>Clostridia</taxon>
        <taxon>Lachnospirales</taxon>
        <taxon>Lachnospiraceae</taxon>
        <taxon>Petralouisia</taxon>
    </lineage>
</organism>
<evidence type="ECO:0000313" key="1">
    <source>
        <dbReference type="EMBL" id="TGY97716.1"/>
    </source>
</evidence>
<dbReference type="Proteomes" id="UP000304953">
    <property type="component" value="Unassembled WGS sequence"/>
</dbReference>
<proteinExistence type="predicted"/>
<name>A0AC61S0E8_9FIRM</name>
<comment type="caution">
    <text evidence="1">The sequence shown here is derived from an EMBL/GenBank/DDBJ whole genome shotgun (WGS) entry which is preliminary data.</text>
</comment>